<sequence length="158" mass="17735">MFIGNLLAALCFGIMTIQTSTYYRSFPNDGRLVKLAVCFSWILGAFQLACVTRSLYWWLVTNSNNPLALGKVPWEFAVYQINAVCASACASPCVTSIWIGCRSLCCTGHESRFSRVDRKYTWLIVTWLTSQAIADVVIAACMSVLLRRRRTGSQKWVS</sequence>
<protein>
    <submittedName>
        <fullName evidence="2">Uncharacterized protein</fullName>
    </submittedName>
</protein>
<evidence type="ECO:0000256" key="1">
    <source>
        <dbReference type="SAM" id="Phobius"/>
    </source>
</evidence>
<accession>A0A9P6ASV9</accession>
<dbReference type="EMBL" id="MU129005">
    <property type="protein sequence ID" value="KAF9511109.1"/>
    <property type="molecule type" value="Genomic_DNA"/>
</dbReference>
<name>A0A9P6ASV9_9AGAM</name>
<feature type="transmembrane region" description="Helical" evidence="1">
    <location>
        <begin position="35"/>
        <end position="59"/>
    </location>
</feature>
<keyword evidence="1" id="KW-0472">Membrane</keyword>
<dbReference type="Proteomes" id="UP000886523">
    <property type="component" value="Unassembled WGS sequence"/>
</dbReference>
<keyword evidence="1" id="KW-1133">Transmembrane helix</keyword>
<gene>
    <name evidence="2" type="ORF">BS47DRAFT_1203089</name>
</gene>
<keyword evidence="3" id="KW-1185">Reference proteome</keyword>
<evidence type="ECO:0000313" key="2">
    <source>
        <dbReference type="EMBL" id="KAF9511109.1"/>
    </source>
</evidence>
<keyword evidence="1" id="KW-0812">Transmembrane</keyword>
<comment type="caution">
    <text evidence="2">The sequence shown here is derived from an EMBL/GenBank/DDBJ whole genome shotgun (WGS) entry which is preliminary data.</text>
</comment>
<proteinExistence type="predicted"/>
<reference evidence="2" key="1">
    <citation type="journal article" date="2020" name="Nat. Commun.">
        <title>Large-scale genome sequencing of mycorrhizal fungi provides insights into the early evolution of symbiotic traits.</title>
        <authorList>
            <person name="Miyauchi S."/>
            <person name="Kiss E."/>
            <person name="Kuo A."/>
            <person name="Drula E."/>
            <person name="Kohler A."/>
            <person name="Sanchez-Garcia M."/>
            <person name="Morin E."/>
            <person name="Andreopoulos B."/>
            <person name="Barry K.W."/>
            <person name="Bonito G."/>
            <person name="Buee M."/>
            <person name="Carver A."/>
            <person name="Chen C."/>
            <person name="Cichocki N."/>
            <person name="Clum A."/>
            <person name="Culley D."/>
            <person name="Crous P.W."/>
            <person name="Fauchery L."/>
            <person name="Girlanda M."/>
            <person name="Hayes R.D."/>
            <person name="Keri Z."/>
            <person name="LaButti K."/>
            <person name="Lipzen A."/>
            <person name="Lombard V."/>
            <person name="Magnuson J."/>
            <person name="Maillard F."/>
            <person name="Murat C."/>
            <person name="Nolan M."/>
            <person name="Ohm R.A."/>
            <person name="Pangilinan J."/>
            <person name="Pereira M.F."/>
            <person name="Perotto S."/>
            <person name="Peter M."/>
            <person name="Pfister S."/>
            <person name="Riley R."/>
            <person name="Sitrit Y."/>
            <person name="Stielow J.B."/>
            <person name="Szollosi G."/>
            <person name="Zifcakova L."/>
            <person name="Stursova M."/>
            <person name="Spatafora J.W."/>
            <person name="Tedersoo L."/>
            <person name="Vaario L.M."/>
            <person name="Yamada A."/>
            <person name="Yan M."/>
            <person name="Wang P."/>
            <person name="Xu J."/>
            <person name="Bruns T."/>
            <person name="Baldrian P."/>
            <person name="Vilgalys R."/>
            <person name="Dunand C."/>
            <person name="Henrissat B."/>
            <person name="Grigoriev I.V."/>
            <person name="Hibbett D."/>
            <person name="Nagy L.G."/>
            <person name="Martin F.M."/>
        </authorList>
    </citation>
    <scope>NUCLEOTIDE SEQUENCE</scope>
    <source>
        <strain evidence="2">UP504</strain>
    </source>
</reference>
<organism evidence="2 3">
    <name type="scientific">Hydnum rufescens UP504</name>
    <dbReference type="NCBI Taxonomy" id="1448309"/>
    <lineage>
        <taxon>Eukaryota</taxon>
        <taxon>Fungi</taxon>
        <taxon>Dikarya</taxon>
        <taxon>Basidiomycota</taxon>
        <taxon>Agaricomycotina</taxon>
        <taxon>Agaricomycetes</taxon>
        <taxon>Cantharellales</taxon>
        <taxon>Hydnaceae</taxon>
        <taxon>Hydnum</taxon>
    </lineage>
</organism>
<dbReference type="OrthoDB" id="2535105at2759"/>
<feature type="transmembrane region" description="Helical" evidence="1">
    <location>
        <begin position="120"/>
        <end position="146"/>
    </location>
</feature>
<feature type="transmembrane region" description="Helical" evidence="1">
    <location>
        <begin position="6"/>
        <end position="23"/>
    </location>
</feature>
<evidence type="ECO:0000313" key="3">
    <source>
        <dbReference type="Proteomes" id="UP000886523"/>
    </source>
</evidence>
<dbReference type="AlphaFoldDB" id="A0A9P6ASV9"/>